<evidence type="ECO:0008006" key="5">
    <source>
        <dbReference type="Google" id="ProtNLM"/>
    </source>
</evidence>
<dbReference type="Gene3D" id="3.40.50.300">
    <property type="entry name" value="P-loop containing nucleotide triphosphate hydrolases"/>
    <property type="match status" value="1"/>
</dbReference>
<dbReference type="AlphaFoldDB" id="A0A6H1Z9U1"/>
<proteinExistence type="predicted"/>
<evidence type="ECO:0000313" key="1">
    <source>
        <dbReference type="EMBL" id="QJA44211.1"/>
    </source>
</evidence>
<gene>
    <name evidence="4" type="ORF">MM415A00110_0034</name>
    <name evidence="2" type="ORF">MM415B00359_0041</name>
    <name evidence="1" type="ORF">TM448A00090_0043</name>
    <name evidence="3" type="ORF">TM448B00221_0061</name>
</gene>
<dbReference type="EMBL" id="MT141551">
    <property type="protein sequence ID" value="QJA66230.1"/>
    <property type="molecule type" value="Genomic_DNA"/>
</dbReference>
<name>A0A6H1Z9U1_9ZZZZ</name>
<evidence type="ECO:0000313" key="4">
    <source>
        <dbReference type="EMBL" id="QJI04713.1"/>
    </source>
</evidence>
<dbReference type="EMBL" id="MT144601">
    <property type="protein sequence ID" value="QJH94507.1"/>
    <property type="molecule type" value="Genomic_DNA"/>
</dbReference>
<evidence type="ECO:0000313" key="3">
    <source>
        <dbReference type="EMBL" id="QJH94507.1"/>
    </source>
</evidence>
<accession>A0A6H1Z9U1</accession>
<protein>
    <recommendedName>
        <fullName evidence="5">Terminase</fullName>
    </recommendedName>
</protein>
<sequence>MPTDPEIYRNGPEGFFKWVEDNVRLPVYPKGSMVKKWTPFSQFPDEYLEMWDKQKYILREGLAMENGTFKYALIILMWPRGEGKSVDAVLIKLWRFFNFPAIKIILGANSVGQIRFMHFEEMLRIISNSPKLLARIGKKNLLQRQIQIRNKVGDVVSYIRPVSSFSGLYSGIDGYTFSEFHQARDTRFFEEIDSSMRGIKNGLGVIDTTVASKVHILHKLWQNYQTGKDKLLFFSYRQTTGKEEDFWNPEINQDYLETQKSRLPFGGFERFFLNSWEAASEKVFSDEIIEATNYLGVNKQLNVHNELIALLERKNKYISQEKKIIEGSRDGENPMGEESFQRHEEIFRDIDAQLWPIEDVYRLKSPFGLPQMATADDLEQLGNLYDTDWAILTGADRADPMKTRTAARTIVIALAKGLMGSRTNPYPTEETGAPRYLYLLLGLWNVEDHSLDAMKDILLAVQAEFEGIDSFGAERWGIVDIDKWANQNDIACEIYYPGYDRQRTMFSMLYLACKHGLFKTPPLAVPGSKEDDIWKEEAMVFDHVVPEMLGEGRKTGKFGSPEKSEKHGRQDDAIYAIGATLYGGKLIGVDKFRSRKGAKGFGMFFPDRSILGRY</sequence>
<dbReference type="EMBL" id="MT145189">
    <property type="protein sequence ID" value="QJI04713.1"/>
    <property type="molecule type" value="Genomic_DNA"/>
</dbReference>
<dbReference type="EMBL" id="MT143974">
    <property type="protein sequence ID" value="QJA44211.1"/>
    <property type="molecule type" value="Genomic_DNA"/>
</dbReference>
<evidence type="ECO:0000313" key="2">
    <source>
        <dbReference type="EMBL" id="QJA66230.1"/>
    </source>
</evidence>
<reference evidence="1" key="1">
    <citation type="submission" date="2020-03" db="EMBL/GenBank/DDBJ databases">
        <title>The deep terrestrial virosphere.</title>
        <authorList>
            <person name="Holmfeldt K."/>
            <person name="Nilsson E."/>
            <person name="Simone D."/>
            <person name="Lopez-Fernandez M."/>
            <person name="Wu X."/>
            <person name="de Brujin I."/>
            <person name="Lundin D."/>
            <person name="Andersson A."/>
            <person name="Bertilsson S."/>
            <person name="Dopson M."/>
        </authorList>
    </citation>
    <scope>NUCLEOTIDE SEQUENCE</scope>
    <source>
        <strain evidence="4">MM415A00110</strain>
        <strain evidence="2">MM415B00359</strain>
        <strain evidence="1">TM448A00090</strain>
        <strain evidence="3">TM448B00221</strain>
    </source>
</reference>
<organism evidence="1">
    <name type="scientific">viral metagenome</name>
    <dbReference type="NCBI Taxonomy" id="1070528"/>
    <lineage>
        <taxon>unclassified sequences</taxon>
        <taxon>metagenomes</taxon>
        <taxon>organismal metagenomes</taxon>
    </lineage>
</organism>
<dbReference type="InterPro" id="IPR027417">
    <property type="entry name" value="P-loop_NTPase"/>
</dbReference>